<evidence type="ECO:0000313" key="1">
    <source>
        <dbReference type="EMBL" id="MCW5319632.1"/>
    </source>
</evidence>
<dbReference type="RefSeq" id="WP_265280632.1">
    <property type="nucleotide sequence ID" value="NZ_QZCW01000001.1"/>
</dbReference>
<reference evidence="2" key="1">
    <citation type="submission" date="2023-07" db="EMBL/GenBank/DDBJ databases">
        <title>Verminephrobacter genomes.</title>
        <authorList>
            <person name="Lund M.B."/>
        </authorList>
    </citation>
    <scope>NUCLEOTIDE SEQUENCE [LARGE SCALE GENOMIC DNA]</scope>
    <source>
        <strain evidence="2">AtM5-05</strain>
    </source>
</reference>
<comment type="caution">
    <text evidence="1">The sequence shown here is derived from an EMBL/GenBank/DDBJ whole genome shotgun (WGS) entry which is preliminary data.</text>
</comment>
<keyword evidence="2" id="KW-1185">Reference proteome</keyword>
<name>A0ABT3KMT9_9BURK</name>
<protein>
    <submittedName>
        <fullName evidence="1">Phage tail protein</fullName>
    </submittedName>
</protein>
<gene>
    <name evidence="1" type="ORF">D5039_00080</name>
</gene>
<proteinExistence type="predicted"/>
<dbReference type="Proteomes" id="UP001208935">
    <property type="component" value="Unassembled WGS sequence"/>
</dbReference>
<sequence>MSATLKVEIDTQKVMGLLRGLPPSALQGAWRRTLRKTANWIKGQTAKAISGAARIPQKLIRRRLYFFLRSGNTGKVWLGLNAIEAHRLGTPRQTRRGVTVGRHRFEGAWMKKKTGPEGVYRRKGRGRMPYEKVKYDWSGSGEDALKSAAARSEARLMTVLRQEVNYELQKAAGRAR</sequence>
<evidence type="ECO:0000313" key="2">
    <source>
        <dbReference type="Proteomes" id="UP001208935"/>
    </source>
</evidence>
<dbReference type="EMBL" id="QZCW01000001">
    <property type="protein sequence ID" value="MCW5319632.1"/>
    <property type="molecule type" value="Genomic_DNA"/>
</dbReference>
<accession>A0ABT3KMT9</accession>
<organism evidence="1 2">
    <name type="scientific">Verminephrobacter aporrectodeae subsp. tuberculatae</name>
    <dbReference type="NCBI Taxonomy" id="1110392"/>
    <lineage>
        <taxon>Bacteria</taxon>
        <taxon>Pseudomonadati</taxon>
        <taxon>Pseudomonadota</taxon>
        <taxon>Betaproteobacteria</taxon>
        <taxon>Burkholderiales</taxon>
        <taxon>Comamonadaceae</taxon>
        <taxon>Verminephrobacter</taxon>
    </lineage>
</organism>